<dbReference type="Pfam" id="PF13041">
    <property type="entry name" value="PPR_2"/>
    <property type="match status" value="2"/>
</dbReference>
<dbReference type="PROSITE" id="PS51375">
    <property type="entry name" value="PPR"/>
    <property type="match status" value="4"/>
</dbReference>
<dbReference type="FunFam" id="1.25.40.10:FF:000073">
    <property type="entry name" value="Pentatricopeptide repeat-containing protein chloroplastic"/>
    <property type="match status" value="1"/>
</dbReference>
<dbReference type="GO" id="GO:0009451">
    <property type="term" value="P:RNA modification"/>
    <property type="evidence" value="ECO:0007669"/>
    <property type="project" value="InterPro"/>
</dbReference>
<dbReference type="FunFam" id="1.25.40.10:FF:000090">
    <property type="entry name" value="Pentatricopeptide repeat-containing protein, chloroplastic"/>
    <property type="match status" value="1"/>
</dbReference>
<dbReference type="PANTHER" id="PTHR47926">
    <property type="entry name" value="PENTATRICOPEPTIDE REPEAT-CONTAINING PROTEIN"/>
    <property type="match status" value="1"/>
</dbReference>
<protein>
    <submittedName>
        <fullName evidence="4">Pentatricopeptide repeat-containing protein, putative</fullName>
    </submittedName>
</protein>
<organism evidence="4 5">
    <name type="scientific">Ricinus communis</name>
    <name type="common">Castor bean</name>
    <dbReference type="NCBI Taxonomy" id="3988"/>
    <lineage>
        <taxon>Eukaryota</taxon>
        <taxon>Viridiplantae</taxon>
        <taxon>Streptophyta</taxon>
        <taxon>Embryophyta</taxon>
        <taxon>Tracheophyta</taxon>
        <taxon>Spermatophyta</taxon>
        <taxon>Magnoliopsida</taxon>
        <taxon>eudicotyledons</taxon>
        <taxon>Gunneridae</taxon>
        <taxon>Pentapetalae</taxon>
        <taxon>rosids</taxon>
        <taxon>fabids</taxon>
        <taxon>Malpighiales</taxon>
        <taxon>Euphorbiaceae</taxon>
        <taxon>Acalyphoideae</taxon>
        <taxon>Acalypheae</taxon>
        <taxon>Ricinus</taxon>
    </lineage>
</organism>
<dbReference type="InterPro" id="IPR046848">
    <property type="entry name" value="E_motif"/>
</dbReference>
<evidence type="ECO:0000256" key="1">
    <source>
        <dbReference type="ARBA" id="ARBA00022737"/>
    </source>
</evidence>
<sequence>MLLTDQRPNFVTLVSVIRGLGAFHCQDLISAAHGFVIKLGFELEVPVRTALIRFYTLFDFEISLKLFDQKLHNDVVLWSAMVSACVKNAKYREGVQHFRRMLNYGTEANHVTVISILSACGHLGGLCFVKEIHGFCLKKVFYSFTVVQNSLMDAYAKCGKIEASFYIFNRICEKDLISWRTVIRICVENECPREALDIFLKMQRSTTEADEIIIRDTIMASIQAKELKFGLGFHAYIEKNGFSGYVSVGTALLQMYGKFSKFSSAWLVFDQLNYKDLIAWSAMISVYARGGKPYDALNIYRQMQSTNEKANEVTFVSLLQACSALGAQELGESIHGFITKAGHSSNAFLNSALIDLYCKFGSVKKGKAVFDEISTKDLICWSSMINGYALNGCGSEALETFADMLNWGFKPNETVFLSILSVCSQCGLEHEGRKWFYYMQEKYRLAPKLSHYACMVDLLSRHGHIEEALMFVKKMPVVPDKRIWGAVLAGCRSRGDGSIEVAEFVVRQLSALDPENTSYYVTLLDLYAEQGRWKDVERLTKIVDEKGPTVAHSNIHTGFACSEMKKGILEVLLVHAEGIRHTNLIGRPAYYVITQCGNRVHESKVSSGKDQEACWNEKFRFEFPLIDWKRMTHLKFRIMDKEFFTDSGFVGETIIYLGGIIAEGINKGILEVKPAPYNVVLEDDTYKGEIKIGLNFIINEEEDMETREFVAPLNEPRPSFFRSIMNLLKSSWLRFWVYCSRLICKKKLKEN</sequence>
<dbReference type="GO" id="GO:0003729">
    <property type="term" value="F:mRNA binding"/>
    <property type="evidence" value="ECO:0007669"/>
    <property type="project" value="UniProtKB-ARBA"/>
</dbReference>
<evidence type="ECO:0000313" key="4">
    <source>
        <dbReference type="EMBL" id="EEF50530.1"/>
    </source>
</evidence>
<dbReference type="eggNOG" id="KOG4197">
    <property type="taxonomic scope" value="Eukaryota"/>
</dbReference>
<feature type="repeat" description="PPR" evidence="2">
    <location>
        <begin position="377"/>
        <end position="411"/>
    </location>
</feature>
<dbReference type="eggNOG" id="KOG1030">
    <property type="taxonomic scope" value="Eukaryota"/>
</dbReference>
<dbReference type="InterPro" id="IPR035892">
    <property type="entry name" value="C2_domain_sf"/>
</dbReference>
<gene>
    <name evidence="4" type="ORF">RCOM_1615260</name>
</gene>
<dbReference type="NCBIfam" id="TIGR00756">
    <property type="entry name" value="PPR"/>
    <property type="match status" value="3"/>
</dbReference>
<dbReference type="PANTHER" id="PTHR47926:SF414">
    <property type="entry name" value="PENTATRICOPEPTIDE REPEAT-CONTAINING PROTEIN DOT4, CHLOROPLASTIC-LIKE"/>
    <property type="match status" value="1"/>
</dbReference>
<dbReference type="InterPro" id="IPR046960">
    <property type="entry name" value="PPR_At4g14850-like_plant"/>
</dbReference>
<dbReference type="InParanoid" id="B9RDS2"/>
<dbReference type="Pfam" id="PF01535">
    <property type="entry name" value="PPR"/>
    <property type="match status" value="5"/>
</dbReference>
<feature type="repeat" description="PPR" evidence="2">
    <location>
        <begin position="74"/>
        <end position="108"/>
    </location>
</feature>
<dbReference type="InterPro" id="IPR002885">
    <property type="entry name" value="PPR_rpt"/>
</dbReference>
<proteinExistence type="predicted"/>
<dbReference type="Proteomes" id="UP000008311">
    <property type="component" value="Unassembled WGS sequence"/>
</dbReference>
<dbReference type="CDD" id="cd04049">
    <property type="entry name" value="C2_putative_Elicitor-responsive_gene"/>
    <property type="match status" value="1"/>
</dbReference>
<dbReference type="InterPro" id="IPR011990">
    <property type="entry name" value="TPR-like_helical_dom_sf"/>
</dbReference>
<keyword evidence="5" id="KW-1185">Reference proteome</keyword>
<evidence type="ECO:0000313" key="5">
    <source>
        <dbReference type="Proteomes" id="UP000008311"/>
    </source>
</evidence>
<dbReference type="SUPFAM" id="SSF48452">
    <property type="entry name" value="TPR-like"/>
    <property type="match status" value="1"/>
</dbReference>
<feature type="repeat" description="PPR" evidence="2">
    <location>
        <begin position="276"/>
        <end position="310"/>
    </location>
</feature>
<dbReference type="EMBL" id="EQ973775">
    <property type="protein sequence ID" value="EEF50530.1"/>
    <property type="molecule type" value="Genomic_DNA"/>
</dbReference>
<feature type="repeat" description="PPR" evidence="2">
    <location>
        <begin position="175"/>
        <end position="209"/>
    </location>
</feature>
<dbReference type="AlphaFoldDB" id="B9RDS2"/>
<dbReference type="InterPro" id="IPR000008">
    <property type="entry name" value="C2_dom"/>
</dbReference>
<evidence type="ECO:0000256" key="2">
    <source>
        <dbReference type="PROSITE-ProRule" id="PRU00708"/>
    </source>
</evidence>
<name>B9RDS2_RICCO</name>
<dbReference type="Pfam" id="PF20431">
    <property type="entry name" value="E_motif"/>
    <property type="match status" value="1"/>
</dbReference>
<dbReference type="PROSITE" id="PS50004">
    <property type="entry name" value="C2"/>
    <property type="match status" value="1"/>
</dbReference>
<keyword evidence="1" id="KW-0677">Repeat</keyword>
<accession>B9RDS2</accession>
<reference evidence="5" key="1">
    <citation type="journal article" date="2010" name="Nat. Biotechnol.">
        <title>Draft genome sequence of the oilseed species Ricinus communis.</title>
        <authorList>
            <person name="Chan A.P."/>
            <person name="Crabtree J."/>
            <person name="Zhao Q."/>
            <person name="Lorenzi H."/>
            <person name="Orvis J."/>
            <person name="Puiu D."/>
            <person name="Melake-Berhan A."/>
            <person name="Jones K.M."/>
            <person name="Redman J."/>
            <person name="Chen G."/>
            <person name="Cahoon E.B."/>
            <person name="Gedil M."/>
            <person name="Stanke M."/>
            <person name="Haas B.J."/>
            <person name="Wortman J.R."/>
            <person name="Fraser-Liggett C.M."/>
            <person name="Ravel J."/>
            <person name="Rabinowicz P.D."/>
        </authorList>
    </citation>
    <scope>NUCLEOTIDE SEQUENCE [LARGE SCALE GENOMIC DNA]</scope>
    <source>
        <strain evidence="5">cv. Hale</strain>
    </source>
</reference>
<dbReference type="Gene3D" id="2.60.40.150">
    <property type="entry name" value="C2 domain"/>
    <property type="match status" value="1"/>
</dbReference>
<dbReference type="Pfam" id="PF00168">
    <property type="entry name" value="C2"/>
    <property type="match status" value="1"/>
</dbReference>
<dbReference type="Gene3D" id="1.25.40.10">
    <property type="entry name" value="Tetratricopeptide repeat domain"/>
    <property type="match status" value="4"/>
</dbReference>
<feature type="domain" description="C2" evidence="3">
    <location>
        <begin position="549"/>
        <end position="670"/>
    </location>
</feature>
<evidence type="ECO:0000259" key="3">
    <source>
        <dbReference type="PROSITE" id="PS50004"/>
    </source>
</evidence>
<dbReference type="SUPFAM" id="SSF49562">
    <property type="entry name" value="C2 domain (Calcium/lipid-binding domain, CaLB)"/>
    <property type="match status" value="1"/>
</dbReference>